<dbReference type="SMART" id="SM01178">
    <property type="entry name" value="DUF4217"/>
    <property type="match status" value="1"/>
</dbReference>
<reference evidence="15 16" key="1">
    <citation type="journal article" date="2021" name="Environ. Microbiol.">
        <title>Gene family expansions and transcriptome signatures uncover fungal adaptations to wood decay.</title>
        <authorList>
            <person name="Hage H."/>
            <person name="Miyauchi S."/>
            <person name="Viragh M."/>
            <person name="Drula E."/>
            <person name="Min B."/>
            <person name="Chaduli D."/>
            <person name="Navarro D."/>
            <person name="Favel A."/>
            <person name="Norest M."/>
            <person name="Lesage-Meessen L."/>
            <person name="Balint B."/>
            <person name="Merenyi Z."/>
            <person name="de Eugenio L."/>
            <person name="Morin E."/>
            <person name="Martinez A.T."/>
            <person name="Baldrian P."/>
            <person name="Stursova M."/>
            <person name="Martinez M.J."/>
            <person name="Novotny C."/>
            <person name="Magnuson J.K."/>
            <person name="Spatafora J.W."/>
            <person name="Maurice S."/>
            <person name="Pangilinan J."/>
            <person name="Andreopoulos W."/>
            <person name="LaButti K."/>
            <person name="Hundley H."/>
            <person name="Na H."/>
            <person name="Kuo A."/>
            <person name="Barry K."/>
            <person name="Lipzen A."/>
            <person name="Henrissat B."/>
            <person name="Riley R."/>
            <person name="Ahrendt S."/>
            <person name="Nagy L.G."/>
            <person name="Grigoriev I.V."/>
            <person name="Martin F."/>
            <person name="Rosso M.N."/>
        </authorList>
    </citation>
    <scope>NUCLEOTIDE SEQUENCE [LARGE SCALE GENOMIC DNA]</scope>
    <source>
        <strain evidence="15 16">CIRM-BRFM 1785</strain>
    </source>
</reference>
<organism evidence="15 16">
    <name type="scientific">Rhodofomes roseus</name>
    <dbReference type="NCBI Taxonomy" id="34475"/>
    <lineage>
        <taxon>Eukaryota</taxon>
        <taxon>Fungi</taxon>
        <taxon>Dikarya</taxon>
        <taxon>Basidiomycota</taxon>
        <taxon>Agaricomycotina</taxon>
        <taxon>Agaricomycetes</taxon>
        <taxon>Polyporales</taxon>
        <taxon>Rhodofomes</taxon>
    </lineage>
</organism>
<keyword evidence="3" id="KW-0698">rRNA processing</keyword>
<keyword evidence="6 10" id="KW-0347">Helicase</keyword>
<evidence type="ECO:0000256" key="3">
    <source>
        <dbReference type="ARBA" id="ARBA00022552"/>
    </source>
</evidence>
<dbReference type="InterPro" id="IPR001650">
    <property type="entry name" value="Helicase_C-like"/>
</dbReference>
<evidence type="ECO:0000256" key="8">
    <source>
        <dbReference type="ARBA" id="ARBA00022884"/>
    </source>
</evidence>
<dbReference type="PROSITE" id="PS51195">
    <property type="entry name" value="Q_MOTIF"/>
    <property type="match status" value="1"/>
</dbReference>
<evidence type="ECO:0000259" key="13">
    <source>
        <dbReference type="PROSITE" id="PS51194"/>
    </source>
</evidence>
<dbReference type="PROSITE" id="PS51194">
    <property type="entry name" value="HELICASE_CTER"/>
    <property type="match status" value="1"/>
</dbReference>
<evidence type="ECO:0000259" key="14">
    <source>
        <dbReference type="PROSITE" id="PS51195"/>
    </source>
</evidence>
<evidence type="ECO:0000259" key="12">
    <source>
        <dbReference type="PROSITE" id="PS51192"/>
    </source>
</evidence>
<keyword evidence="5 10" id="KW-0378">Hydrolase</keyword>
<accession>A0ABQ8KBZ3</accession>
<dbReference type="InterPro" id="IPR014014">
    <property type="entry name" value="RNA_helicase_DEAD_Q_motif"/>
</dbReference>
<dbReference type="InterPro" id="IPR000629">
    <property type="entry name" value="RNA-helicase_DEAD-box_CS"/>
</dbReference>
<dbReference type="InterPro" id="IPR025313">
    <property type="entry name" value="SPB4-like_CTE"/>
</dbReference>
<feature type="region of interest" description="Disordered" evidence="11">
    <location>
        <begin position="1"/>
        <end position="31"/>
    </location>
</feature>
<dbReference type="CDD" id="cd17941">
    <property type="entry name" value="DEADc_DDX10"/>
    <property type="match status" value="1"/>
</dbReference>
<feature type="compositionally biased region" description="Basic and acidic residues" evidence="11">
    <location>
        <begin position="563"/>
        <end position="577"/>
    </location>
</feature>
<comment type="caution">
    <text evidence="15">The sequence shown here is derived from an EMBL/GenBank/DDBJ whole genome shotgun (WGS) entry which is preliminary data.</text>
</comment>
<feature type="region of interest" description="Disordered" evidence="11">
    <location>
        <begin position="688"/>
        <end position="790"/>
    </location>
</feature>
<dbReference type="EMBL" id="JADCUA010000014">
    <property type="protein sequence ID" value="KAH9834827.1"/>
    <property type="molecule type" value="Genomic_DNA"/>
</dbReference>
<feature type="compositionally biased region" description="Low complexity" evidence="11">
    <location>
        <begin position="537"/>
        <end position="546"/>
    </location>
</feature>
<feature type="region of interest" description="Disordered" evidence="11">
    <location>
        <begin position="517"/>
        <end position="577"/>
    </location>
</feature>
<comment type="similarity">
    <text evidence="10">Belongs to the DEAD box helicase family.</text>
</comment>
<dbReference type="Pfam" id="PF13959">
    <property type="entry name" value="CTE_SPB4"/>
    <property type="match status" value="1"/>
</dbReference>
<comment type="catalytic activity">
    <reaction evidence="10">
        <text>ATP + H2O = ADP + phosphate + H(+)</text>
        <dbReference type="Rhea" id="RHEA:13065"/>
        <dbReference type="ChEBI" id="CHEBI:15377"/>
        <dbReference type="ChEBI" id="CHEBI:15378"/>
        <dbReference type="ChEBI" id="CHEBI:30616"/>
        <dbReference type="ChEBI" id="CHEBI:43474"/>
        <dbReference type="ChEBI" id="CHEBI:456216"/>
        <dbReference type="EC" id="3.6.4.13"/>
    </reaction>
</comment>
<dbReference type="Pfam" id="PF00270">
    <property type="entry name" value="DEAD"/>
    <property type="match status" value="1"/>
</dbReference>
<feature type="region of interest" description="Disordered" evidence="11">
    <location>
        <begin position="616"/>
        <end position="636"/>
    </location>
</feature>
<gene>
    <name evidence="15" type="ORF">C8Q71DRAFT_766586</name>
</gene>
<keyword evidence="2" id="KW-0690">Ribosome biogenesis</keyword>
<evidence type="ECO:0000256" key="10">
    <source>
        <dbReference type="RuleBase" id="RU365068"/>
    </source>
</evidence>
<feature type="domain" description="DEAD-box RNA helicase Q" evidence="14">
    <location>
        <begin position="55"/>
        <end position="83"/>
    </location>
</feature>
<keyword evidence="4 10" id="KW-0547">Nucleotide-binding</keyword>
<feature type="compositionally biased region" description="Basic and acidic residues" evidence="11">
    <location>
        <begin position="691"/>
        <end position="712"/>
    </location>
</feature>
<dbReference type="Pfam" id="PF00271">
    <property type="entry name" value="Helicase_C"/>
    <property type="match status" value="1"/>
</dbReference>
<comment type="domain">
    <text evidence="10">The Q motif is unique to and characteristic of the DEAD box family of RNA helicases and controls ATP binding and hydrolysis.</text>
</comment>
<feature type="domain" description="Helicase ATP-binding" evidence="12">
    <location>
        <begin position="86"/>
        <end position="260"/>
    </location>
</feature>
<comment type="function">
    <text evidence="10">RNA helicase.</text>
</comment>
<dbReference type="EC" id="3.6.4.13" evidence="10"/>
<keyword evidence="8 10" id="KW-0694">RNA-binding</keyword>
<dbReference type="InterPro" id="IPR014001">
    <property type="entry name" value="Helicase_ATP-bd"/>
</dbReference>
<evidence type="ECO:0000256" key="7">
    <source>
        <dbReference type="ARBA" id="ARBA00022840"/>
    </source>
</evidence>
<feature type="domain" description="Helicase C-terminal" evidence="13">
    <location>
        <begin position="283"/>
        <end position="446"/>
    </location>
</feature>
<dbReference type="RefSeq" id="XP_047777313.1">
    <property type="nucleotide sequence ID" value="XM_047924201.1"/>
</dbReference>
<dbReference type="SMART" id="SM00487">
    <property type="entry name" value="DEXDc"/>
    <property type="match status" value="1"/>
</dbReference>
<keyword evidence="16" id="KW-1185">Reference proteome</keyword>
<dbReference type="Proteomes" id="UP000814176">
    <property type="component" value="Unassembled WGS sequence"/>
</dbReference>
<feature type="short sequence motif" description="Q motif" evidence="9">
    <location>
        <begin position="55"/>
        <end position="83"/>
    </location>
</feature>
<protein>
    <recommendedName>
        <fullName evidence="10">ATP-dependent RNA helicase</fullName>
        <ecNumber evidence="10">3.6.4.13</ecNumber>
    </recommendedName>
</protein>
<feature type="compositionally biased region" description="Acidic residues" evidence="11">
    <location>
        <begin position="547"/>
        <end position="557"/>
    </location>
</feature>
<evidence type="ECO:0000256" key="9">
    <source>
        <dbReference type="PROSITE-ProRule" id="PRU00552"/>
    </source>
</evidence>
<proteinExistence type="inferred from homology"/>
<evidence type="ECO:0000256" key="2">
    <source>
        <dbReference type="ARBA" id="ARBA00022517"/>
    </source>
</evidence>
<feature type="compositionally biased region" description="Basic residues" evidence="11">
    <location>
        <begin position="713"/>
        <end position="722"/>
    </location>
</feature>
<comment type="subcellular location">
    <subcellularLocation>
        <location evidence="1">Nucleus</location>
        <location evidence="1">Nucleolus</location>
    </subcellularLocation>
</comment>
<keyword evidence="7 10" id="KW-0067">ATP-binding</keyword>
<evidence type="ECO:0000313" key="15">
    <source>
        <dbReference type="EMBL" id="KAH9834827.1"/>
    </source>
</evidence>
<dbReference type="SMART" id="SM00490">
    <property type="entry name" value="HELICc"/>
    <property type="match status" value="1"/>
</dbReference>
<sequence>MGEAGPSRTVKQKSKRSSKSKNGVHSSKLRKVSEAKTIEALEQAASQFEPPPDLKAFADLPISDYTKRGLKKAYFTEMTDIQAKSLPVSLKGKDVLGSARTGSGKTLAFLVPVLEMLYRKKWGPQDGLGALIISPTRELAVQIFDVLRSIGGYHSFSAGLVIGGKNLKDESERLSRMNILVATPGRLLQHMDQTIGFDCDNLQTLVLDEADRILDMGFHRTLTALLSHLPKSRQTLLFSATQTDSVASLARLSLTDPVAIGVAESSASLVTPASLQQHYVVTALDQKLSLLWSFLKSHLQNKTLVFLSSCKQVRFVFETFRRMHPGVPLLHLHGKQKQTTRLATFQRFTGMQKAVLFATDVAARGLDFPAIDWVVQVDAPEDAETYVHRVGRTARYESAGRALLFLVPSEEEGMKAVLEKNGLKVEKIKIRASKTQNIENQLQNLAFQDPEIKYLGQRTFVSYLRSIHLQKDKSIFKVDELPVERFAESLGLPGMPKIKFLSKELAKKKKNASHAVALAESNAAREARVSEGEESDASSSSAGSENDSSEASDEEDTGNQPSAKDEDKANRVRTKYDRMFERKNQNILSEHYTKLIEHAGGSDEEDDFITLKRADHELPGDPSALSESENISKRKQRMAVSKKAIAKYGPKGSKLVFDDEGGAHEIYEMKAPEEVFGEGSAAVKAAGKVFVEGERGRMKEADVKDKEEARDKKREKKRKRKEREREEMGYDADGGGGMVATLEPVDEDDGYVSPEFDLPSESEDEAPPAKRSKASTNQVRKRDAGATTLEEEEELALQLLRSRR</sequence>
<name>A0ABQ8KBZ3_9APHY</name>
<dbReference type="Gene3D" id="3.40.50.300">
    <property type="entry name" value="P-loop containing nucleotide triphosphate hydrolases"/>
    <property type="match status" value="2"/>
</dbReference>
<dbReference type="PROSITE" id="PS00039">
    <property type="entry name" value="DEAD_ATP_HELICASE"/>
    <property type="match status" value="1"/>
</dbReference>
<evidence type="ECO:0000256" key="11">
    <source>
        <dbReference type="SAM" id="MobiDB-lite"/>
    </source>
</evidence>
<dbReference type="InterPro" id="IPR011545">
    <property type="entry name" value="DEAD/DEAH_box_helicase_dom"/>
</dbReference>
<dbReference type="SUPFAM" id="SSF52540">
    <property type="entry name" value="P-loop containing nucleoside triphosphate hydrolases"/>
    <property type="match status" value="1"/>
</dbReference>
<evidence type="ECO:0000256" key="5">
    <source>
        <dbReference type="ARBA" id="ARBA00022801"/>
    </source>
</evidence>
<dbReference type="PANTHER" id="PTHR24031">
    <property type="entry name" value="RNA HELICASE"/>
    <property type="match status" value="1"/>
</dbReference>
<evidence type="ECO:0000256" key="6">
    <source>
        <dbReference type="ARBA" id="ARBA00022806"/>
    </source>
</evidence>
<dbReference type="GO" id="GO:0016787">
    <property type="term" value="F:hydrolase activity"/>
    <property type="evidence" value="ECO:0007669"/>
    <property type="project" value="UniProtKB-KW"/>
</dbReference>
<evidence type="ECO:0000256" key="1">
    <source>
        <dbReference type="ARBA" id="ARBA00004604"/>
    </source>
</evidence>
<feature type="compositionally biased region" description="Basic residues" evidence="11">
    <location>
        <begin position="10"/>
        <end position="19"/>
    </location>
</feature>
<dbReference type="GeneID" id="72004933"/>
<evidence type="ECO:0000256" key="4">
    <source>
        <dbReference type="ARBA" id="ARBA00022741"/>
    </source>
</evidence>
<dbReference type="CDD" id="cd18787">
    <property type="entry name" value="SF2_C_DEAD"/>
    <property type="match status" value="1"/>
</dbReference>
<evidence type="ECO:0000313" key="16">
    <source>
        <dbReference type="Proteomes" id="UP000814176"/>
    </source>
</evidence>
<dbReference type="InterPro" id="IPR027417">
    <property type="entry name" value="P-loop_NTPase"/>
</dbReference>
<dbReference type="PROSITE" id="PS51192">
    <property type="entry name" value="HELICASE_ATP_BIND_1"/>
    <property type="match status" value="1"/>
</dbReference>